<dbReference type="GO" id="GO:0005179">
    <property type="term" value="F:hormone activity"/>
    <property type="evidence" value="ECO:0007669"/>
    <property type="project" value="InterPro"/>
</dbReference>
<dbReference type="CDD" id="cd00063">
    <property type="entry name" value="FN3"/>
    <property type="match status" value="1"/>
</dbReference>
<dbReference type="InterPro" id="IPR053073">
    <property type="entry name" value="IL11/IL27_subunit_beta"/>
</dbReference>
<sequence length="822" mass="91781">MMWKSVCIALCLLLASVKALDAGPSYGVKLCGREFIRAVIFTCGGSRWKRSLTNTDEVLDLFNSYDNTAADVSVLYGSASSSQLAPDSNLSPLAQAEADGTVFRRPARSLISEEVLEALRSVDRKGRDVVVGLSNACCKWGCSSFGVDVHCWWNQALPVGPDVSVVCQKISQDSASKCGLCQLYVTPHQLLSTCGKTQEAFDVSVATQHRKRIRCLCNGDESETCNVTVQGATPPSPPSRPNCVIEAIEDESIRCSWTNSNEPVIQTTYTLHWRDYKGKITSRESDDSSVVISRLDYMKSSQMTAWVTARNLLGDAQSEESDFDTEHIIRPEPPFSLNHTLMPLEISWTMDCEFIGPLDKECQVQYRMETEMQDWVEVNGFQVTFPLEDSQPFRPYSFRVRCHCGYEERIMSNWSAVYSLQTPPAAPVGELDVWSNCSSHSDKTSCNIYWKVEFYPHRHITNKSLDSIIQLLRVLQEMPLSQARGEVFNYIVMLKFLNGSEVIRNNGDQQHFECSCPQIRSFTLQPGVLGVFVSANTSMGSSKPTLVAFSVWGESIPEVNLSIRAMNGTLFVSWSVHPQSSEAFLGYVVQHVSVTPNHSCLNWVRVNRTQNFVLLADLHVKSISHSSVTLAWSPIPVHESKGEILYYLVGTEKTESRVNSKRTSVDLSDLQPRQQYQAWLSAVSSAGEGTRSFTTFSTIDSHQAVAIYLHPLWPLLCSPSEMDVKISKLEIVENPHPHPPETEPERVSVDVECQHFPLPHRRCSDEEAGGSCSIRNVNHESWSKCYSEMVDTDEEDAEGSDGGWGSSGYENHFMPSVDADKD</sequence>
<organism evidence="4 5">
    <name type="scientific">Danionella cerebrum</name>
    <dbReference type="NCBI Taxonomy" id="2873325"/>
    <lineage>
        <taxon>Eukaryota</taxon>
        <taxon>Metazoa</taxon>
        <taxon>Chordata</taxon>
        <taxon>Craniata</taxon>
        <taxon>Vertebrata</taxon>
        <taxon>Euteleostomi</taxon>
        <taxon>Actinopterygii</taxon>
        <taxon>Neopterygii</taxon>
        <taxon>Teleostei</taxon>
        <taxon>Ostariophysi</taxon>
        <taxon>Cypriniformes</taxon>
        <taxon>Danionidae</taxon>
        <taxon>Danioninae</taxon>
        <taxon>Danionella</taxon>
    </lineage>
</organism>
<accession>A0A553QN64</accession>
<name>A0A553QN64_9TELE</name>
<dbReference type="GO" id="GO:0005576">
    <property type="term" value="C:extracellular region"/>
    <property type="evidence" value="ECO:0007669"/>
    <property type="project" value="InterPro"/>
</dbReference>
<dbReference type="CDD" id="cd04365">
    <property type="entry name" value="IlGF_relaxin_like"/>
    <property type="match status" value="1"/>
</dbReference>
<feature type="domain" description="Fibronectin type-III" evidence="3">
    <location>
        <begin position="330"/>
        <end position="425"/>
    </location>
</feature>
<dbReference type="InterPro" id="IPR013783">
    <property type="entry name" value="Ig-like_fold"/>
</dbReference>
<feature type="chain" id="PRO_5022145883" description="Fibronectin type-III domain-containing protein" evidence="2">
    <location>
        <begin position="20"/>
        <end position="822"/>
    </location>
</feature>
<keyword evidence="2" id="KW-0732">Signal</keyword>
<protein>
    <recommendedName>
        <fullName evidence="3">Fibronectin type-III domain-containing protein</fullName>
    </recommendedName>
</protein>
<dbReference type="InterPro" id="IPR003961">
    <property type="entry name" value="FN3_dom"/>
</dbReference>
<dbReference type="PANTHER" id="PTHR48483">
    <property type="entry name" value="INTERLEUKIN-27 SUBUNIT BETA"/>
    <property type="match status" value="1"/>
</dbReference>
<dbReference type="STRING" id="623744.A0A553QN64"/>
<dbReference type="SMART" id="SM00078">
    <property type="entry name" value="IlGF"/>
    <property type="match status" value="1"/>
</dbReference>
<dbReference type="PANTHER" id="PTHR48483:SF1">
    <property type="entry name" value="INTERLEUKIN-12 RECEPTOR SUBUNIT BETA-1-RELATED"/>
    <property type="match status" value="1"/>
</dbReference>
<dbReference type="PROSITE" id="PS50853">
    <property type="entry name" value="FN3"/>
    <property type="match status" value="2"/>
</dbReference>
<feature type="domain" description="Fibronectin type-III" evidence="3">
    <location>
        <begin position="614"/>
        <end position="704"/>
    </location>
</feature>
<dbReference type="SMART" id="SM00060">
    <property type="entry name" value="FN3"/>
    <property type="match status" value="2"/>
</dbReference>
<dbReference type="SUPFAM" id="SSF49265">
    <property type="entry name" value="Fibronectin type III"/>
    <property type="match status" value="3"/>
</dbReference>
<proteinExistence type="predicted"/>
<dbReference type="SUPFAM" id="SSF56994">
    <property type="entry name" value="Insulin-like"/>
    <property type="match status" value="1"/>
</dbReference>
<evidence type="ECO:0000313" key="4">
    <source>
        <dbReference type="EMBL" id="TRY91424.1"/>
    </source>
</evidence>
<keyword evidence="5" id="KW-1185">Reference proteome</keyword>
<feature type="signal peptide" evidence="2">
    <location>
        <begin position="1"/>
        <end position="19"/>
    </location>
</feature>
<dbReference type="Proteomes" id="UP000316079">
    <property type="component" value="Unassembled WGS sequence"/>
</dbReference>
<dbReference type="Pfam" id="PF00041">
    <property type="entry name" value="fn3"/>
    <property type="match status" value="1"/>
</dbReference>
<evidence type="ECO:0000313" key="5">
    <source>
        <dbReference type="Proteomes" id="UP000316079"/>
    </source>
</evidence>
<dbReference type="Gene3D" id="2.60.40.10">
    <property type="entry name" value="Immunoglobulins"/>
    <property type="match status" value="3"/>
</dbReference>
<evidence type="ECO:0000259" key="3">
    <source>
        <dbReference type="PROSITE" id="PS50853"/>
    </source>
</evidence>
<dbReference type="InterPro" id="IPR016179">
    <property type="entry name" value="Insulin-like"/>
</dbReference>
<feature type="region of interest" description="Disordered" evidence="1">
    <location>
        <begin position="791"/>
        <end position="822"/>
    </location>
</feature>
<evidence type="ECO:0000256" key="1">
    <source>
        <dbReference type="SAM" id="MobiDB-lite"/>
    </source>
</evidence>
<dbReference type="AlphaFoldDB" id="A0A553QN64"/>
<dbReference type="InterPro" id="IPR036116">
    <property type="entry name" value="FN3_sf"/>
</dbReference>
<evidence type="ECO:0000256" key="2">
    <source>
        <dbReference type="SAM" id="SignalP"/>
    </source>
</evidence>
<reference evidence="4 5" key="1">
    <citation type="journal article" date="2019" name="Sci. Data">
        <title>Hybrid genome assembly and annotation of Danionella translucida.</title>
        <authorList>
            <person name="Kadobianskyi M."/>
            <person name="Schulze L."/>
            <person name="Schuelke M."/>
            <person name="Judkewitz B."/>
        </authorList>
    </citation>
    <scope>NUCLEOTIDE SEQUENCE [LARGE SCALE GENOMIC DNA]</scope>
    <source>
        <strain evidence="4 5">Bolton</strain>
    </source>
</reference>
<dbReference type="InterPro" id="IPR036438">
    <property type="entry name" value="Insulin-like_sf"/>
</dbReference>
<gene>
    <name evidence="4" type="ORF">DNTS_018793</name>
</gene>
<dbReference type="OrthoDB" id="5989951at2759"/>
<comment type="caution">
    <text evidence="4">The sequence shown here is derived from an EMBL/GenBank/DDBJ whole genome shotgun (WGS) entry which is preliminary data.</text>
</comment>
<dbReference type="EMBL" id="SRMA01025746">
    <property type="protein sequence ID" value="TRY91424.1"/>
    <property type="molecule type" value="Genomic_DNA"/>
</dbReference>